<protein>
    <submittedName>
        <fullName evidence="3">Uncharacterized protein</fullName>
    </submittedName>
</protein>
<evidence type="ECO:0000313" key="3">
    <source>
        <dbReference type="WBParaSite" id="PSAMB.scaffold15728size1499.g36635.t1"/>
    </source>
</evidence>
<dbReference type="WBParaSite" id="PSAMB.scaffold15728size1499.g36635.t1">
    <property type="protein sequence ID" value="PSAMB.scaffold15728size1499.g36635.t1"/>
    <property type="gene ID" value="PSAMB.scaffold15728size1499.g36635"/>
</dbReference>
<keyword evidence="1" id="KW-1133">Transmembrane helix</keyword>
<name>A0A914V5L7_9BILA</name>
<keyword evidence="1" id="KW-0472">Membrane</keyword>
<dbReference type="Proteomes" id="UP000887566">
    <property type="component" value="Unplaced"/>
</dbReference>
<sequence>MGKTTVGCGVGCSIFFAIIALLGIALAVLFPLVIFPAALRSQIPLQQDSDGQLSTTTFYWSKPPVLNKFSFNFF</sequence>
<feature type="transmembrane region" description="Helical" evidence="1">
    <location>
        <begin position="14"/>
        <end position="39"/>
    </location>
</feature>
<keyword evidence="1" id="KW-0812">Transmembrane</keyword>
<keyword evidence="2" id="KW-1185">Reference proteome</keyword>
<dbReference type="AlphaFoldDB" id="A0A914V5L7"/>
<reference evidence="3" key="1">
    <citation type="submission" date="2022-11" db="UniProtKB">
        <authorList>
            <consortium name="WormBaseParasite"/>
        </authorList>
    </citation>
    <scope>IDENTIFICATION</scope>
</reference>
<proteinExistence type="predicted"/>
<organism evidence="2 3">
    <name type="scientific">Plectus sambesii</name>
    <dbReference type="NCBI Taxonomy" id="2011161"/>
    <lineage>
        <taxon>Eukaryota</taxon>
        <taxon>Metazoa</taxon>
        <taxon>Ecdysozoa</taxon>
        <taxon>Nematoda</taxon>
        <taxon>Chromadorea</taxon>
        <taxon>Plectida</taxon>
        <taxon>Plectina</taxon>
        <taxon>Plectoidea</taxon>
        <taxon>Plectidae</taxon>
        <taxon>Plectus</taxon>
    </lineage>
</organism>
<evidence type="ECO:0000313" key="2">
    <source>
        <dbReference type="Proteomes" id="UP000887566"/>
    </source>
</evidence>
<accession>A0A914V5L7</accession>
<evidence type="ECO:0000256" key="1">
    <source>
        <dbReference type="SAM" id="Phobius"/>
    </source>
</evidence>